<keyword evidence="5 7" id="KW-1133">Transmembrane helix</keyword>
<protein>
    <submittedName>
        <fullName evidence="8">Lipopolysaccharide biosynthesis protein</fullName>
    </submittedName>
</protein>
<dbReference type="InterPro" id="IPR050833">
    <property type="entry name" value="Poly_Biosynth_Transport"/>
</dbReference>
<accession>A0A951UC96</accession>
<dbReference type="PANTHER" id="PTHR30250:SF10">
    <property type="entry name" value="LIPOPOLYSACCHARIDE BIOSYNTHESIS PROTEIN WZXC"/>
    <property type="match status" value="1"/>
</dbReference>
<evidence type="ECO:0000256" key="1">
    <source>
        <dbReference type="ARBA" id="ARBA00004651"/>
    </source>
</evidence>
<comment type="caution">
    <text evidence="8">The sequence shown here is derived from an EMBL/GenBank/DDBJ whole genome shotgun (WGS) entry which is preliminary data.</text>
</comment>
<evidence type="ECO:0000256" key="3">
    <source>
        <dbReference type="ARBA" id="ARBA00022475"/>
    </source>
</evidence>
<comment type="subcellular location">
    <subcellularLocation>
        <location evidence="1">Cell membrane</location>
        <topology evidence="1">Multi-pass membrane protein</topology>
    </subcellularLocation>
</comment>
<feature type="transmembrane region" description="Helical" evidence="7">
    <location>
        <begin position="238"/>
        <end position="257"/>
    </location>
</feature>
<sequence>MLINKLKQISSGQFIRNVGWLGGAELTNRVFRLATTVVLARMFSPQDYGLMAVVYTTYDFATVFTLKGGIGAKIIQADEKDVKTICDTSYWLNWILCGSIFIILCITAFPIAQFYGNNQLILPLCTIASVYLMFPLFMVNSAIIERENRLKITALCNATQSLLSNTIIVILALIGMGIWAIVWAMVLTTPVWIVISWMNSKWRPPKSFNLERARDIISFGGNLLGVELLTKLRSNLDYLLIGKFIGIEALGVYYFAFNAGLGISLNVINAFTSAVFPYFCEVRENLGELKIRYLSTLKKTYTIVAPIILIQSSLAPFYVPIIFGQQWVSAIPILIIICLSALMFPLIVNTYQLLNALGKTNITLYCNLIYTGIFAACLLVSVHSGILAVAITVFICQALILPLFSVGTVRYLQLKFAF</sequence>
<keyword evidence="3" id="KW-1003">Cell membrane</keyword>
<evidence type="ECO:0000313" key="8">
    <source>
        <dbReference type="EMBL" id="MBW4547754.1"/>
    </source>
</evidence>
<organism evidence="8 9">
    <name type="scientific">Symplocastrum torsivum CPER-KK1</name>
    <dbReference type="NCBI Taxonomy" id="450513"/>
    <lineage>
        <taxon>Bacteria</taxon>
        <taxon>Bacillati</taxon>
        <taxon>Cyanobacteriota</taxon>
        <taxon>Cyanophyceae</taxon>
        <taxon>Oscillatoriophycideae</taxon>
        <taxon>Oscillatoriales</taxon>
        <taxon>Microcoleaceae</taxon>
        <taxon>Symplocastrum</taxon>
    </lineage>
</organism>
<name>A0A951UC96_9CYAN</name>
<reference evidence="8" key="2">
    <citation type="journal article" date="2022" name="Microbiol. Resour. Announc.">
        <title>Metagenome Sequencing to Explore Phylogenomics of Terrestrial Cyanobacteria.</title>
        <authorList>
            <person name="Ward R.D."/>
            <person name="Stajich J.E."/>
            <person name="Johansen J.R."/>
            <person name="Huntemann M."/>
            <person name="Clum A."/>
            <person name="Foster B."/>
            <person name="Foster B."/>
            <person name="Roux S."/>
            <person name="Palaniappan K."/>
            <person name="Varghese N."/>
            <person name="Mukherjee S."/>
            <person name="Reddy T.B.K."/>
            <person name="Daum C."/>
            <person name="Copeland A."/>
            <person name="Chen I.A."/>
            <person name="Ivanova N.N."/>
            <person name="Kyrpides N.C."/>
            <person name="Shapiro N."/>
            <person name="Eloe-Fadrosh E.A."/>
            <person name="Pietrasiak N."/>
        </authorList>
    </citation>
    <scope>NUCLEOTIDE SEQUENCE</scope>
    <source>
        <strain evidence="8">CPER-KK1</strain>
    </source>
</reference>
<evidence type="ECO:0000256" key="7">
    <source>
        <dbReference type="SAM" id="Phobius"/>
    </source>
</evidence>
<comment type="similarity">
    <text evidence="2">Belongs to the polysaccharide synthase family.</text>
</comment>
<dbReference type="EMBL" id="JAHHIF010000047">
    <property type="protein sequence ID" value="MBW4547754.1"/>
    <property type="molecule type" value="Genomic_DNA"/>
</dbReference>
<feature type="transmembrane region" description="Helical" evidence="7">
    <location>
        <begin position="90"/>
        <end position="114"/>
    </location>
</feature>
<feature type="transmembrane region" description="Helical" evidence="7">
    <location>
        <begin position="301"/>
        <end position="323"/>
    </location>
</feature>
<evidence type="ECO:0000313" key="9">
    <source>
        <dbReference type="Proteomes" id="UP000753908"/>
    </source>
</evidence>
<evidence type="ECO:0000256" key="2">
    <source>
        <dbReference type="ARBA" id="ARBA00007430"/>
    </source>
</evidence>
<dbReference type="Pfam" id="PF13440">
    <property type="entry name" value="Polysacc_synt_3"/>
    <property type="match status" value="1"/>
</dbReference>
<evidence type="ECO:0000256" key="6">
    <source>
        <dbReference type="ARBA" id="ARBA00023136"/>
    </source>
</evidence>
<evidence type="ECO:0000256" key="4">
    <source>
        <dbReference type="ARBA" id="ARBA00022692"/>
    </source>
</evidence>
<feature type="transmembrane region" description="Helical" evidence="7">
    <location>
        <begin position="329"/>
        <end position="350"/>
    </location>
</feature>
<feature type="transmembrane region" description="Helical" evidence="7">
    <location>
        <begin position="362"/>
        <end position="382"/>
    </location>
</feature>
<feature type="transmembrane region" description="Helical" evidence="7">
    <location>
        <begin position="120"/>
        <end position="140"/>
    </location>
</feature>
<reference evidence="8" key="1">
    <citation type="submission" date="2021-05" db="EMBL/GenBank/DDBJ databases">
        <authorList>
            <person name="Pietrasiak N."/>
            <person name="Ward R."/>
            <person name="Stajich J.E."/>
            <person name="Kurbessoian T."/>
        </authorList>
    </citation>
    <scope>NUCLEOTIDE SEQUENCE</scope>
    <source>
        <strain evidence="8">CPER-KK1</strain>
    </source>
</reference>
<dbReference type="AlphaFoldDB" id="A0A951UC96"/>
<dbReference type="CDD" id="cd13127">
    <property type="entry name" value="MATE_tuaB_like"/>
    <property type="match status" value="1"/>
</dbReference>
<proteinExistence type="inferred from homology"/>
<dbReference type="GO" id="GO:0005886">
    <property type="term" value="C:plasma membrane"/>
    <property type="evidence" value="ECO:0007669"/>
    <property type="project" value="UniProtKB-SubCell"/>
</dbReference>
<gene>
    <name evidence="8" type="ORF">KME25_25415</name>
</gene>
<dbReference type="PANTHER" id="PTHR30250">
    <property type="entry name" value="PST FAMILY PREDICTED COLANIC ACID TRANSPORTER"/>
    <property type="match status" value="1"/>
</dbReference>
<keyword evidence="4 7" id="KW-0812">Transmembrane</keyword>
<feature type="transmembrane region" description="Helical" evidence="7">
    <location>
        <begin position="388"/>
        <end position="412"/>
    </location>
</feature>
<evidence type="ECO:0000256" key="5">
    <source>
        <dbReference type="ARBA" id="ARBA00022989"/>
    </source>
</evidence>
<keyword evidence="6 7" id="KW-0472">Membrane</keyword>
<dbReference type="Proteomes" id="UP000753908">
    <property type="component" value="Unassembled WGS sequence"/>
</dbReference>